<protein>
    <submittedName>
        <fullName evidence="3">Regulatory protein, FmdB family</fullName>
    </submittedName>
</protein>
<feature type="compositionally biased region" description="Low complexity" evidence="1">
    <location>
        <begin position="66"/>
        <end position="91"/>
    </location>
</feature>
<keyword evidence="4" id="KW-1185">Reference proteome</keyword>
<dbReference type="NCBIfam" id="TIGR02605">
    <property type="entry name" value="CxxC_CxxC_SSSS"/>
    <property type="match status" value="1"/>
</dbReference>
<evidence type="ECO:0000256" key="1">
    <source>
        <dbReference type="SAM" id="MobiDB-lite"/>
    </source>
</evidence>
<dbReference type="OrthoDB" id="9813321at2"/>
<evidence type="ECO:0000313" key="3">
    <source>
        <dbReference type="EMBL" id="CCF86173.1"/>
    </source>
</evidence>
<evidence type="ECO:0000313" key="4">
    <source>
        <dbReference type="Proteomes" id="UP000004221"/>
    </source>
</evidence>
<dbReference type="Pfam" id="PF09723">
    <property type="entry name" value="Zn_ribbon_8"/>
    <property type="match status" value="1"/>
</dbReference>
<feature type="region of interest" description="Disordered" evidence="1">
    <location>
        <begin position="63"/>
        <end position="91"/>
    </location>
</feature>
<organism evidence="3 4">
    <name type="scientific">Nitrolancea hollandica Lb</name>
    <dbReference type="NCBI Taxonomy" id="1129897"/>
    <lineage>
        <taxon>Bacteria</taxon>
        <taxon>Pseudomonadati</taxon>
        <taxon>Thermomicrobiota</taxon>
        <taxon>Thermomicrobia</taxon>
        <taxon>Sphaerobacterales</taxon>
        <taxon>Sphaerobacterineae</taxon>
        <taxon>Sphaerobacteraceae</taxon>
        <taxon>Nitrolancea</taxon>
    </lineage>
</organism>
<evidence type="ECO:0000259" key="2">
    <source>
        <dbReference type="SMART" id="SM00834"/>
    </source>
</evidence>
<proteinExistence type="predicted"/>
<dbReference type="SMART" id="SM00834">
    <property type="entry name" value="CxxC_CXXC_SSSS"/>
    <property type="match status" value="1"/>
</dbReference>
<sequence length="91" mass="9845">MPLYEYACDTCDHLFEVRQRFSDEPVSTCPKCGAPVRRVLHAASVIFKGPGFYLTDNRKAKGLAGASSESKSETPATTETSKPTSTATVDD</sequence>
<name>I4ENB0_9BACT</name>
<dbReference type="RefSeq" id="WP_008481846.1">
    <property type="nucleotide sequence ID" value="NZ_CAGS01000719.1"/>
</dbReference>
<comment type="caution">
    <text evidence="3">The sequence shown here is derived from an EMBL/GenBank/DDBJ whole genome shotgun (WGS) entry which is preliminary data.</text>
</comment>
<dbReference type="AlphaFoldDB" id="I4ENB0"/>
<reference evidence="3 4" key="1">
    <citation type="journal article" date="2012" name="ISME J.">
        <title>Nitrification expanded: discovery, physiology and genomics of a nitrite-oxidizing bacterium from the phylum Chloroflexi.</title>
        <authorList>
            <person name="Sorokin D.Y."/>
            <person name="Lucker S."/>
            <person name="Vejmelkova D."/>
            <person name="Kostrikina N.A."/>
            <person name="Kleerebezem R."/>
            <person name="Rijpstra W.I."/>
            <person name="Damste J.S."/>
            <person name="Le Paslier D."/>
            <person name="Muyzer G."/>
            <person name="Wagner M."/>
            <person name="van Loosdrecht M.C."/>
            <person name="Daims H."/>
        </authorList>
    </citation>
    <scope>NUCLEOTIDE SEQUENCE [LARGE SCALE GENOMIC DNA]</scope>
    <source>
        <strain evidence="4">none</strain>
    </source>
</reference>
<dbReference type="InterPro" id="IPR013429">
    <property type="entry name" value="Regulatory_FmdB_Zinc_ribbon"/>
</dbReference>
<gene>
    <name evidence="3" type="ORF">NITHO_830002</name>
</gene>
<dbReference type="Proteomes" id="UP000004221">
    <property type="component" value="Unassembled WGS sequence"/>
</dbReference>
<dbReference type="PANTHER" id="PTHR34404:SF2">
    <property type="entry name" value="CONSERVED SERINE RICH PROTEIN"/>
    <property type="match status" value="1"/>
</dbReference>
<dbReference type="PANTHER" id="PTHR34404">
    <property type="entry name" value="REGULATORY PROTEIN, FMDB FAMILY"/>
    <property type="match status" value="1"/>
</dbReference>
<dbReference type="EMBL" id="CAGS01000719">
    <property type="protein sequence ID" value="CCF86173.1"/>
    <property type="molecule type" value="Genomic_DNA"/>
</dbReference>
<accession>I4ENB0</accession>
<feature type="domain" description="Putative regulatory protein FmdB zinc ribbon" evidence="2">
    <location>
        <begin position="1"/>
        <end position="41"/>
    </location>
</feature>